<comment type="caution">
    <text evidence="9">The sequence shown here is derived from an EMBL/GenBank/DDBJ whole genome shotgun (WGS) entry which is preliminary data.</text>
</comment>
<feature type="domain" description="RNA polymerase sigma factor 70 region 4 type 2" evidence="8">
    <location>
        <begin position="127"/>
        <end position="173"/>
    </location>
</feature>
<dbReference type="InterPro" id="IPR039425">
    <property type="entry name" value="RNA_pol_sigma-70-like"/>
</dbReference>
<evidence type="ECO:0000256" key="3">
    <source>
        <dbReference type="ARBA" id="ARBA00023082"/>
    </source>
</evidence>
<dbReference type="CDD" id="cd06171">
    <property type="entry name" value="Sigma70_r4"/>
    <property type="match status" value="1"/>
</dbReference>
<name>A0A9X3NIA8_9ACTN</name>
<dbReference type="InterPro" id="IPR013324">
    <property type="entry name" value="RNA_pol_sigma_r3/r4-like"/>
</dbReference>
<dbReference type="Gene3D" id="1.10.10.10">
    <property type="entry name" value="Winged helix-like DNA-binding domain superfamily/Winged helix DNA-binding domain"/>
    <property type="match status" value="1"/>
</dbReference>
<reference evidence="9" key="1">
    <citation type="submission" date="2022-10" db="EMBL/GenBank/DDBJ databases">
        <title>The WGS of Solirubrobacter phytolaccae KCTC 29190.</title>
        <authorList>
            <person name="Jiang Z."/>
        </authorList>
    </citation>
    <scope>NUCLEOTIDE SEQUENCE</scope>
    <source>
        <strain evidence="9">KCTC 29190</strain>
    </source>
</reference>
<keyword evidence="2 6" id="KW-0805">Transcription regulation</keyword>
<dbReference type="SUPFAM" id="SSF88946">
    <property type="entry name" value="Sigma2 domain of RNA polymerase sigma factors"/>
    <property type="match status" value="1"/>
</dbReference>
<dbReference type="Pfam" id="PF04542">
    <property type="entry name" value="Sigma70_r2"/>
    <property type="match status" value="1"/>
</dbReference>
<dbReference type="SUPFAM" id="SSF88659">
    <property type="entry name" value="Sigma3 and sigma4 domains of RNA polymerase sigma factors"/>
    <property type="match status" value="1"/>
</dbReference>
<dbReference type="GO" id="GO:0016987">
    <property type="term" value="F:sigma factor activity"/>
    <property type="evidence" value="ECO:0007669"/>
    <property type="project" value="UniProtKB-KW"/>
</dbReference>
<evidence type="ECO:0000259" key="8">
    <source>
        <dbReference type="Pfam" id="PF08281"/>
    </source>
</evidence>
<dbReference type="GO" id="GO:0006950">
    <property type="term" value="P:response to stress"/>
    <property type="evidence" value="ECO:0007669"/>
    <property type="project" value="UniProtKB-ARBA"/>
</dbReference>
<comment type="similarity">
    <text evidence="1 6">Belongs to the sigma-70 factor family. ECF subfamily.</text>
</comment>
<evidence type="ECO:0000256" key="6">
    <source>
        <dbReference type="RuleBase" id="RU000716"/>
    </source>
</evidence>
<protein>
    <recommendedName>
        <fullName evidence="6">RNA polymerase sigma factor</fullName>
    </recommendedName>
</protein>
<evidence type="ECO:0000256" key="2">
    <source>
        <dbReference type="ARBA" id="ARBA00023015"/>
    </source>
</evidence>
<dbReference type="EMBL" id="JAPDDP010000113">
    <property type="protein sequence ID" value="MDA0185430.1"/>
    <property type="molecule type" value="Genomic_DNA"/>
</dbReference>
<dbReference type="PANTHER" id="PTHR43133">
    <property type="entry name" value="RNA POLYMERASE ECF-TYPE SIGMA FACTO"/>
    <property type="match status" value="1"/>
</dbReference>
<dbReference type="PROSITE" id="PS01063">
    <property type="entry name" value="SIGMA70_ECF"/>
    <property type="match status" value="1"/>
</dbReference>
<evidence type="ECO:0000256" key="5">
    <source>
        <dbReference type="ARBA" id="ARBA00023163"/>
    </source>
</evidence>
<dbReference type="InterPro" id="IPR014284">
    <property type="entry name" value="RNA_pol_sigma-70_dom"/>
</dbReference>
<accession>A0A9X3NIA8</accession>
<evidence type="ECO:0000313" key="9">
    <source>
        <dbReference type="EMBL" id="MDA0185430.1"/>
    </source>
</evidence>
<evidence type="ECO:0000259" key="7">
    <source>
        <dbReference type="Pfam" id="PF04542"/>
    </source>
</evidence>
<keyword evidence="3 6" id="KW-0731">Sigma factor</keyword>
<dbReference type="GO" id="GO:0006352">
    <property type="term" value="P:DNA-templated transcription initiation"/>
    <property type="evidence" value="ECO:0007669"/>
    <property type="project" value="InterPro"/>
</dbReference>
<sequence>MAVTIPIDAAPVPSPDAADLAGPPQRFHAVVDRHFDAVAGFLARRVGPDTAEDLAQEVFVTAFRKRGKFDARYESARPWLLGIATRAVASHRRAERRQLQLYQRVVNEGAPAEHVRADFDPDLFAGLTALARRDRDAFLLHVWGDLAYEDVAHALDIPLGTVRSRIHRARRQLTAHLGGAR</sequence>
<dbReference type="InterPro" id="IPR013249">
    <property type="entry name" value="RNA_pol_sigma70_r4_t2"/>
</dbReference>
<dbReference type="InterPro" id="IPR000838">
    <property type="entry name" value="RNA_pol_sigma70_ECF_CS"/>
</dbReference>
<dbReference type="InterPro" id="IPR007627">
    <property type="entry name" value="RNA_pol_sigma70_r2"/>
</dbReference>
<dbReference type="GO" id="GO:0003677">
    <property type="term" value="F:DNA binding"/>
    <property type="evidence" value="ECO:0007669"/>
    <property type="project" value="UniProtKB-KW"/>
</dbReference>
<evidence type="ECO:0000313" key="10">
    <source>
        <dbReference type="Proteomes" id="UP001147653"/>
    </source>
</evidence>
<keyword evidence="10" id="KW-1185">Reference proteome</keyword>
<dbReference type="Pfam" id="PF08281">
    <property type="entry name" value="Sigma70_r4_2"/>
    <property type="match status" value="1"/>
</dbReference>
<dbReference type="RefSeq" id="WP_270029934.1">
    <property type="nucleotide sequence ID" value="NZ_JAPDDP010000113.1"/>
</dbReference>
<keyword evidence="4 6" id="KW-0238">DNA-binding</keyword>
<dbReference type="Gene3D" id="1.10.1740.10">
    <property type="match status" value="1"/>
</dbReference>
<proteinExistence type="inferred from homology"/>
<dbReference type="Proteomes" id="UP001147653">
    <property type="component" value="Unassembled WGS sequence"/>
</dbReference>
<gene>
    <name evidence="9" type="ORF">OJ997_34305</name>
</gene>
<keyword evidence="5 6" id="KW-0804">Transcription</keyword>
<dbReference type="NCBIfam" id="TIGR02937">
    <property type="entry name" value="sigma70-ECF"/>
    <property type="match status" value="1"/>
</dbReference>
<evidence type="ECO:0000256" key="4">
    <source>
        <dbReference type="ARBA" id="ARBA00023125"/>
    </source>
</evidence>
<feature type="domain" description="RNA polymerase sigma-70 region 2" evidence="7">
    <location>
        <begin position="31"/>
        <end position="97"/>
    </location>
</feature>
<evidence type="ECO:0000256" key="1">
    <source>
        <dbReference type="ARBA" id="ARBA00010641"/>
    </source>
</evidence>
<dbReference type="PANTHER" id="PTHR43133:SF25">
    <property type="entry name" value="RNA POLYMERASE SIGMA FACTOR RFAY-RELATED"/>
    <property type="match status" value="1"/>
</dbReference>
<dbReference type="AlphaFoldDB" id="A0A9X3NIA8"/>
<dbReference type="InterPro" id="IPR036388">
    <property type="entry name" value="WH-like_DNA-bd_sf"/>
</dbReference>
<dbReference type="InterPro" id="IPR013325">
    <property type="entry name" value="RNA_pol_sigma_r2"/>
</dbReference>
<organism evidence="9 10">
    <name type="scientific">Solirubrobacter phytolaccae</name>
    <dbReference type="NCBI Taxonomy" id="1404360"/>
    <lineage>
        <taxon>Bacteria</taxon>
        <taxon>Bacillati</taxon>
        <taxon>Actinomycetota</taxon>
        <taxon>Thermoleophilia</taxon>
        <taxon>Solirubrobacterales</taxon>
        <taxon>Solirubrobacteraceae</taxon>
        <taxon>Solirubrobacter</taxon>
    </lineage>
</organism>